<sequence>MDALQAQGARRSAVQSALEADACVLVRCSNKAVVRTAREALHAGAESAYVVQLEEEGSEEVGYVLVCGKNEFGDCHADALQRTSRMMTKLTHVEECTPLHAPKDRHEALANAWVRPNGWKEFLRAAQPLDEVFSLYGARVAMYFRFLGHYTRALRVPTLLGLATFLLERLEGRWQAVVRLTYALALPLWATAFLEHWKRACATTAHRWRQLHDRAPPRAKQLAQRLTREPWKQMAHGWIIAALFVCNCGLLFFMDWTRQFALPLVTQTKVAKSFPKYESLIMTAASTGHTVVSILFSTVFLNGLSRTVAQKLNERERHVDQVAKENGLLAKMSIFYFCNMYSTLFFYCFYLRDMEKLTAWLSTLLVTKQIIGNLTEVALPFTTAKLLPSVSQRLSSWRSRDRLGECDGAAIVREDIAFVKGELAKPAYDAEEAEDGLFDDYLEMAFQFGYVVMFSAAFPLGSLCAFINDVVEVRSDAFKITRLCRMSVPEGAVGIGAWLNILGTMGFVSIITNGFIVCFVTNWLDVLLGRPLNILEKTFVFFALEHILLAFKCTLEFLIDDISLAVLQDLAREEEMKSKKWK</sequence>
<feature type="domain" description="Anoctamin transmembrane" evidence="6">
    <location>
        <begin position="134"/>
        <end position="573"/>
    </location>
</feature>
<reference evidence="7" key="1">
    <citation type="submission" date="2021-01" db="EMBL/GenBank/DDBJ databases">
        <authorList>
            <person name="Corre E."/>
            <person name="Pelletier E."/>
            <person name="Niang G."/>
            <person name="Scheremetjew M."/>
            <person name="Finn R."/>
            <person name="Kale V."/>
            <person name="Holt S."/>
            <person name="Cochrane G."/>
            <person name="Meng A."/>
            <person name="Brown T."/>
            <person name="Cohen L."/>
        </authorList>
    </citation>
    <scope>NUCLEOTIDE SEQUENCE</scope>
    <source>
        <strain evidence="7">CCMP1897</strain>
    </source>
</reference>
<feature type="transmembrane region" description="Helical" evidence="5">
    <location>
        <begin position="334"/>
        <end position="352"/>
    </location>
</feature>
<keyword evidence="4 5" id="KW-0472">Membrane</keyword>
<dbReference type="AlphaFoldDB" id="A0A7S3XEN5"/>
<dbReference type="GO" id="GO:0016020">
    <property type="term" value="C:membrane"/>
    <property type="evidence" value="ECO:0007669"/>
    <property type="project" value="UniProtKB-SubCell"/>
</dbReference>
<proteinExistence type="predicted"/>
<organism evidence="7">
    <name type="scientific">Picocystis salinarum</name>
    <dbReference type="NCBI Taxonomy" id="88271"/>
    <lineage>
        <taxon>Eukaryota</taxon>
        <taxon>Viridiplantae</taxon>
        <taxon>Chlorophyta</taxon>
        <taxon>Picocystophyceae</taxon>
        <taxon>Picocystales</taxon>
        <taxon>Picocystaceae</taxon>
        <taxon>Picocystis</taxon>
    </lineage>
</organism>
<gene>
    <name evidence="7" type="ORF">PSAL00342_LOCUS5549</name>
</gene>
<keyword evidence="3 5" id="KW-1133">Transmembrane helix</keyword>
<evidence type="ECO:0000256" key="5">
    <source>
        <dbReference type="SAM" id="Phobius"/>
    </source>
</evidence>
<dbReference type="EMBL" id="HBIS01006146">
    <property type="protein sequence ID" value="CAE0611714.1"/>
    <property type="molecule type" value="Transcribed_RNA"/>
</dbReference>
<evidence type="ECO:0000313" key="7">
    <source>
        <dbReference type="EMBL" id="CAE0611714.1"/>
    </source>
</evidence>
<name>A0A7S3XEN5_9CHLO</name>
<dbReference type="InterPro" id="IPR049452">
    <property type="entry name" value="Anoctamin_TM"/>
</dbReference>
<protein>
    <recommendedName>
        <fullName evidence="6">Anoctamin transmembrane domain-containing protein</fullName>
    </recommendedName>
</protein>
<dbReference type="PANTHER" id="PTHR12308">
    <property type="entry name" value="ANOCTAMIN"/>
    <property type="match status" value="1"/>
</dbReference>
<dbReference type="InterPro" id="IPR007632">
    <property type="entry name" value="Anoctamin"/>
</dbReference>
<comment type="subcellular location">
    <subcellularLocation>
        <location evidence="1">Membrane</location>
        <topology evidence="1">Multi-pass membrane protein</topology>
    </subcellularLocation>
</comment>
<feature type="transmembrane region" description="Helical" evidence="5">
    <location>
        <begin position="280"/>
        <end position="301"/>
    </location>
</feature>
<keyword evidence="2 5" id="KW-0812">Transmembrane</keyword>
<dbReference type="PANTHER" id="PTHR12308:SF73">
    <property type="entry name" value="ANOCTAMIN"/>
    <property type="match status" value="1"/>
</dbReference>
<feature type="transmembrane region" description="Helical" evidence="5">
    <location>
        <begin position="448"/>
        <end position="471"/>
    </location>
</feature>
<dbReference type="Pfam" id="PF04547">
    <property type="entry name" value="Anoctamin"/>
    <property type="match status" value="1"/>
</dbReference>
<evidence type="ECO:0000259" key="6">
    <source>
        <dbReference type="Pfam" id="PF04547"/>
    </source>
</evidence>
<evidence type="ECO:0000256" key="2">
    <source>
        <dbReference type="ARBA" id="ARBA00022692"/>
    </source>
</evidence>
<evidence type="ECO:0000256" key="3">
    <source>
        <dbReference type="ARBA" id="ARBA00022989"/>
    </source>
</evidence>
<evidence type="ECO:0000256" key="4">
    <source>
        <dbReference type="ARBA" id="ARBA00023136"/>
    </source>
</evidence>
<evidence type="ECO:0000256" key="1">
    <source>
        <dbReference type="ARBA" id="ARBA00004141"/>
    </source>
</evidence>
<accession>A0A7S3XEN5</accession>
<dbReference type="GO" id="GO:0005254">
    <property type="term" value="F:chloride channel activity"/>
    <property type="evidence" value="ECO:0007669"/>
    <property type="project" value="TreeGrafter"/>
</dbReference>
<feature type="transmembrane region" description="Helical" evidence="5">
    <location>
        <begin position="483"/>
        <end position="501"/>
    </location>
</feature>
<feature type="transmembrane region" description="Helical" evidence="5">
    <location>
        <begin position="235"/>
        <end position="254"/>
    </location>
</feature>